<dbReference type="InterPro" id="IPR021027">
    <property type="entry name" value="Transposase_put_HTH"/>
</dbReference>
<dbReference type="GO" id="GO:0046872">
    <property type="term" value="F:metal ion binding"/>
    <property type="evidence" value="ECO:0007669"/>
    <property type="project" value="UniProtKB-KW"/>
</dbReference>
<dbReference type="InterPro" id="IPR010095">
    <property type="entry name" value="Cas12f1-like_TNB"/>
</dbReference>
<accession>A0A1Q2SKI5</accession>
<evidence type="ECO:0000313" key="12">
    <source>
        <dbReference type="Proteomes" id="UP000243679"/>
    </source>
</evidence>
<evidence type="ECO:0000313" key="11">
    <source>
        <dbReference type="EMBL" id="BAW79661.1"/>
    </source>
</evidence>
<evidence type="ECO:0000256" key="7">
    <source>
        <dbReference type="ARBA" id="ARBA00023172"/>
    </source>
</evidence>
<keyword evidence="7" id="KW-0233">DNA recombination</keyword>
<keyword evidence="4" id="KW-0479">Metal-binding</keyword>
<protein>
    <submittedName>
        <fullName evidence="11">Transposase</fullName>
    </submittedName>
</protein>
<dbReference type="Pfam" id="PF07282">
    <property type="entry name" value="Cas12f1-like_TNB"/>
    <property type="match status" value="1"/>
</dbReference>
<dbReference type="NCBIfam" id="NF040570">
    <property type="entry name" value="guided_TnpB"/>
    <property type="match status" value="1"/>
</dbReference>
<feature type="domain" description="Transposase putative helix-turn-helix" evidence="10">
    <location>
        <begin position="10"/>
        <end position="50"/>
    </location>
</feature>
<evidence type="ECO:0000259" key="9">
    <source>
        <dbReference type="Pfam" id="PF07282"/>
    </source>
</evidence>
<dbReference type="PANTHER" id="PTHR30405">
    <property type="entry name" value="TRANSPOSASE"/>
    <property type="match status" value="1"/>
</dbReference>
<gene>
    <name evidence="11" type="ORF">TAO_0291</name>
</gene>
<feature type="domain" description="Probable transposase IS891/IS1136/IS1341" evidence="8">
    <location>
        <begin position="178"/>
        <end position="287"/>
    </location>
</feature>
<dbReference type="AlphaFoldDB" id="A0A1Q2SKI5"/>
<keyword evidence="3" id="KW-0815">Transposition</keyword>
<reference evidence="11 12" key="1">
    <citation type="journal article" date="2017" name="ISME J.">
        <title>An acid-tolerant ammonia-oxidizing ?-proteobacterium from soil.</title>
        <authorList>
            <person name="Hayatsu M."/>
            <person name="Tago K."/>
            <person name="Uchiyama I."/>
            <person name="Toyoda A."/>
            <person name="Wang Y."/>
            <person name="Shimomura Y."/>
            <person name="Okubo T."/>
            <person name="Kurisu F."/>
            <person name="Hirono Y."/>
            <person name="Nonaka K."/>
            <person name="Akiyama H."/>
            <person name="Itoh T."/>
            <person name="Takami H."/>
        </authorList>
    </citation>
    <scope>NUCLEOTIDE SEQUENCE [LARGE SCALE GENOMIC DNA]</scope>
    <source>
        <strain evidence="11 12">TAO100</strain>
    </source>
</reference>
<dbReference type="GO" id="GO:0003677">
    <property type="term" value="F:DNA binding"/>
    <property type="evidence" value="ECO:0007669"/>
    <property type="project" value="UniProtKB-KW"/>
</dbReference>
<evidence type="ECO:0000259" key="8">
    <source>
        <dbReference type="Pfam" id="PF01385"/>
    </source>
</evidence>
<dbReference type="GO" id="GO:0032196">
    <property type="term" value="P:transposition"/>
    <property type="evidence" value="ECO:0007669"/>
    <property type="project" value="UniProtKB-KW"/>
</dbReference>
<dbReference type="NCBIfam" id="TIGR01766">
    <property type="entry name" value="IS200/IS605 family accessory protein TnpB-like domain"/>
    <property type="match status" value="1"/>
</dbReference>
<evidence type="ECO:0000256" key="1">
    <source>
        <dbReference type="ARBA" id="ARBA00008761"/>
    </source>
</evidence>
<dbReference type="Pfam" id="PF12323">
    <property type="entry name" value="HTH_OrfB_IS605"/>
    <property type="match status" value="1"/>
</dbReference>
<dbReference type="Proteomes" id="UP000243679">
    <property type="component" value="Chromosome"/>
</dbReference>
<dbReference type="KEGG" id="ntt:TAO_0291"/>
<feature type="domain" description="Cas12f1-like TNB" evidence="9">
    <location>
        <begin position="301"/>
        <end position="366"/>
    </location>
</feature>
<dbReference type="EMBL" id="AP014836">
    <property type="protein sequence ID" value="BAW79661.1"/>
    <property type="molecule type" value="Genomic_DNA"/>
</dbReference>
<keyword evidence="5" id="KW-0862">Zinc</keyword>
<dbReference type="InterPro" id="IPR051399">
    <property type="entry name" value="RNA-guided_DNA_endo/Transpos"/>
</dbReference>
<sequence length="390" mass="45157">MTESNSTKIQRSYKFRCYPNSIQRQQLSIEFGHARWVWNSCLAWRTNIYKVYGEKVTAIDFSRELTFLKQLDTYSWLKEASATVLNQKLRDQDIAFRNFFAGRAKYPKFKKKLHAQSIRYQLDQRIITNLYRAGEFIKLPKLGVLKLKWSRKPIDIPKVVTVIKDCTDHYFVSFMCEESIQPLPRKPNGIGIDLGVRDVVVTSEGWKSGNPKHLRLHARTLKKAQRRFSRKIKGSKRWHKQRVIVANVHAKVRNTRQDWIHKLSTTLIYQAGFIAMEDLNVKGMMANRRLSKAIGDVGMHDLNRQLEYKAKWAGTEFVQVNRWAPTSKTCSECSSVQETMPLSVRNWTCPDCNISHDRDVNAAKNILALATVGRIESYARGGVHKLEVVV</sequence>
<organism evidence="11 12">
    <name type="scientific">Candidatus Nitrosoglobus terrae</name>
    <dbReference type="NCBI Taxonomy" id="1630141"/>
    <lineage>
        <taxon>Bacteria</taxon>
        <taxon>Pseudomonadati</taxon>
        <taxon>Pseudomonadota</taxon>
        <taxon>Gammaproteobacteria</taxon>
        <taxon>Chromatiales</taxon>
        <taxon>Chromatiaceae</taxon>
        <taxon>Candidatus Nitrosoglobus</taxon>
    </lineage>
</organism>
<evidence type="ECO:0000256" key="2">
    <source>
        <dbReference type="ARBA" id="ARBA00011044"/>
    </source>
</evidence>
<dbReference type="GO" id="GO:0006310">
    <property type="term" value="P:DNA recombination"/>
    <property type="evidence" value="ECO:0007669"/>
    <property type="project" value="UniProtKB-KW"/>
</dbReference>
<name>A0A1Q2SKI5_9GAMM</name>
<keyword evidence="12" id="KW-1185">Reference proteome</keyword>
<evidence type="ECO:0000256" key="5">
    <source>
        <dbReference type="ARBA" id="ARBA00022833"/>
    </source>
</evidence>
<dbReference type="Pfam" id="PF01385">
    <property type="entry name" value="OrfB_IS605"/>
    <property type="match status" value="1"/>
</dbReference>
<comment type="similarity">
    <text evidence="1">In the C-terminal section; belongs to the transposase 35 family.</text>
</comment>
<evidence type="ECO:0000256" key="3">
    <source>
        <dbReference type="ARBA" id="ARBA00022578"/>
    </source>
</evidence>
<keyword evidence="6" id="KW-0238">DNA-binding</keyword>
<dbReference type="PANTHER" id="PTHR30405:SF25">
    <property type="entry name" value="RNA-GUIDED DNA ENDONUCLEASE INSQ-RELATED"/>
    <property type="match status" value="1"/>
</dbReference>
<proteinExistence type="inferred from homology"/>
<dbReference type="InterPro" id="IPR001959">
    <property type="entry name" value="Transposase"/>
</dbReference>
<dbReference type="RefSeq" id="WP_172419036.1">
    <property type="nucleotide sequence ID" value="NZ_AP014836.1"/>
</dbReference>
<evidence type="ECO:0000256" key="6">
    <source>
        <dbReference type="ARBA" id="ARBA00023125"/>
    </source>
</evidence>
<comment type="similarity">
    <text evidence="2">In the N-terminal section; belongs to the transposase 2 family.</text>
</comment>
<evidence type="ECO:0000259" key="10">
    <source>
        <dbReference type="Pfam" id="PF12323"/>
    </source>
</evidence>
<evidence type="ECO:0000256" key="4">
    <source>
        <dbReference type="ARBA" id="ARBA00022723"/>
    </source>
</evidence>